<sequence>MIEVQISAVYIEGSAFPPKRFSNRLYSNVAHQFRPRAVLRSRGTRNEPISDGRVQDICDRLILGCQLETTADWFITRYGWRSCAAAPDSTRLDSLDGVTTDGFYLGADSFEPSYYPERSIMGLLKLSVGEKITDADFETAITSTGFGKFHLLLLALCGLIYLDTAIGITLLSFVLPSAQCDLQLTSTDKGWLTAAPMFGMMLGSYFWGCLADTQGRKIVLVAALFLDGICGVASSISQYFGIFLFFRFLNGFGYLNFFEWLMHPTRESSIHGRKSQLLRADEAGQSEGFFSSCPVMTGPTAGTELLLSKFFTAHVKITGAMGICYPYLGEFQPTVHREKILCWMEIFWTGGVILLPGLAWIIIPLDVRFVSEHFVFGSWNLFVLVCSLPSLLVGTWLLTFPESPKFLMESGRHDEAMGVFKRMYQGNSGEPQDNYPVKSLMPKELKGRTKSIISIESQRSQRDVGDLKSASGFKVLFAEIWDQTKALCRPPHLRNTVLTCAIQFGLTSSYFTLMVWFPELFDRFQVFESEHPGMRGSVCDVSSQADSSGACDHEIDTSVYLHTLIIGLACVPTSFWLPLCVHRLGAKFFLVFSLVVAGGVTIGFYFIGNSTANLVLSCIFEALTSLAISTVFCIMVDLFPTNLRVMAAALSLTFGRAGALIGSLVFGYLIDLNCLVPILLFAVLLLGSGGLCLLLPNTGKEQLD</sequence>
<dbReference type="GO" id="GO:0022857">
    <property type="term" value="F:transmembrane transporter activity"/>
    <property type="evidence" value="ECO:0007669"/>
    <property type="project" value="InterPro"/>
</dbReference>
<dbReference type="SUPFAM" id="SSF103473">
    <property type="entry name" value="MFS general substrate transporter"/>
    <property type="match status" value="2"/>
</dbReference>
<evidence type="ECO:0000256" key="4">
    <source>
        <dbReference type="ARBA" id="ARBA00022692"/>
    </source>
</evidence>
<name>A0A7R8ZE33_TIMDO</name>
<feature type="domain" description="Major facilitator superfamily (MFS) profile" evidence="8">
    <location>
        <begin position="151"/>
        <end position="700"/>
    </location>
</feature>
<dbReference type="InterPro" id="IPR011701">
    <property type="entry name" value="MFS"/>
</dbReference>
<dbReference type="PANTHER" id="PTHR23511">
    <property type="entry name" value="SYNAPTIC VESICLE GLYCOPROTEIN 2"/>
    <property type="match status" value="1"/>
</dbReference>
<evidence type="ECO:0000256" key="1">
    <source>
        <dbReference type="ARBA" id="ARBA00004141"/>
    </source>
</evidence>
<dbReference type="Pfam" id="PF07690">
    <property type="entry name" value="MFS_1"/>
    <property type="match status" value="1"/>
</dbReference>
<evidence type="ECO:0000256" key="5">
    <source>
        <dbReference type="ARBA" id="ARBA00022989"/>
    </source>
</evidence>
<feature type="transmembrane region" description="Helical" evidence="7">
    <location>
        <begin position="614"/>
        <end position="636"/>
    </location>
</feature>
<dbReference type="InterPro" id="IPR020846">
    <property type="entry name" value="MFS_dom"/>
</dbReference>
<dbReference type="EMBL" id="OA568850">
    <property type="protein sequence ID" value="CAD7201959.1"/>
    <property type="molecule type" value="Genomic_DNA"/>
</dbReference>
<evidence type="ECO:0000259" key="8">
    <source>
        <dbReference type="PROSITE" id="PS50850"/>
    </source>
</evidence>
<accession>A0A7R8ZE33</accession>
<feature type="transmembrane region" description="Helical" evidence="7">
    <location>
        <begin position="340"/>
        <end position="363"/>
    </location>
</feature>
<evidence type="ECO:0000256" key="2">
    <source>
        <dbReference type="ARBA" id="ARBA00008335"/>
    </source>
</evidence>
<organism evidence="9">
    <name type="scientific">Timema douglasi</name>
    <name type="common">Walking stick</name>
    <dbReference type="NCBI Taxonomy" id="61478"/>
    <lineage>
        <taxon>Eukaryota</taxon>
        <taxon>Metazoa</taxon>
        <taxon>Ecdysozoa</taxon>
        <taxon>Arthropoda</taxon>
        <taxon>Hexapoda</taxon>
        <taxon>Insecta</taxon>
        <taxon>Pterygota</taxon>
        <taxon>Neoptera</taxon>
        <taxon>Polyneoptera</taxon>
        <taxon>Phasmatodea</taxon>
        <taxon>Timematodea</taxon>
        <taxon>Timematoidea</taxon>
        <taxon>Timematidae</taxon>
        <taxon>Timema</taxon>
    </lineage>
</organism>
<dbReference type="AlphaFoldDB" id="A0A7R8ZE33"/>
<feature type="transmembrane region" description="Helical" evidence="7">
    <location>
        <begin position="191"/>
        <end position="211"/>
    </location>
</feature>
<dbReference type="InterPro" id="IPR036259">
    <property type="entry name" value="MFS_trans_sf"/>
</dbReference>
<feature type="transmembrane region" description="Helical" evidence="7">
    <location>
        <begin position="306"/>
        <end position="328"/>
    </location>
</feature>
<comment type="subcellular location">
    <subcellularLocation>
        <location evidence="1">Membrane</location>
        <topology evidence="1">Multi-pass membrane protein</topology>
    </subcellularLocation>
</comment>
<feature type="transmembrane region" description="Helical" evidence="7">
    <location>
        <begin position="151"/>
        <end position="171"/>
    </location>
</feature>
<dbReference type="InterPro" id="IPR005828">
    <property type="entry name" value="MFS_sugar_transport-like"/>
</dbReference>
<dbReference type="Gene3D" id="1.20.1250.20">
    <property type="entry name" value="MFS general substrate transporter like domains"/>
    <property type="match status" value="1"/>
</dbReference>
<evidence type="ECO:0000256" key="3">
    <source>
        <dbReference type="ARBA" id="ARBA00022448"/>
    </source>
</evidence>
<evidence type="ECO:0000256" key="6">
    <source>
        <dbReference type="ARBA" id="ARBA00023136"/>
    </source>
</evidence>
<feature type="transmembrane region" description="Helical" evidence="7">
    <location>
        <begin position="497"/>
        <end position="517"/>
    </location>
</feature>
<evidence type="ECO:0000313" key="9">
    <source>
        <dbReference type="EMBL" id="CAD7201959.1"/>
    </source>
</evidence>
<keyword evidence="6 7" id="KW-0472">Membrane</keyword>
<proteinExistence type="inferred from homology"/>
<comment type="similarity">
    <text evidence="2">Belongs to the major facilitator superfamily.</text>
</comment>
<dbReference type="Pfam" id="PF00083">
    <property type="entry name" value="Sugar_tr"/>
    <property type="match status" value="1"/>
</dbReference>
<feature type="transmembrane region" description="Helical" evidence="7">
    <location>
        <begin position="588"/>
        <end position="608"/>
    </location>
</feature>
<keyword evidence="4 7" id="KW-0812">Transmembrane</keyword>
<dbReference type="PROSITE" id="PS50850">
    <property type="entry name" value="MFS"/>
    <property type="match status" value="1"/>
</dbReference>
<feature type="transmembrane region" description="Helical" evidence="7">
    <location>
        <begin position="375"/>
        <end position="398"/>
    </location>
</feature>
<protein>
    <recommendedName>
        <fullName evidence="8">Major facilitator superfamily (MFS) profile domain-containing protein</fullName>
    </recommendedName>
</protein>
<feature type="transmembrane region" description="Helical" evidence="7">
    <location>
        <begin position="559"/>
        <end position="581"/>
    </location>
</feature>
<keyword evidence="5 7" id="KW-1133">Transmembrane helix</keyword>
<evidence type="ECO:0000256" key="7">
    <source>
        <dbReference type="SAM" id="Phobius"/>
    </source>
</evidence>
<reference evidence="9" key="1">
    <citation type="submission" date="2020-11" db="EMBL/GenBank/DDBJ databases">
        <authorList>
            <person name="Tran Van P."/>
        </authorList>
    </citation>
    <scope>NUCLEOTIDE SEQUENCE</scope>
</reference>
<feature type="transmembrane region" description="Helical" evidence="7">
    <location>
        <begin position="676"/>
        <end position="695"/>
    </location>
</feature>
<feature type="transmembrane region" description="Helical" evidence="7">
    <location>
        <begin position="218"/>
        <end position="246"/>
    </location>
</feature>
<dbReference type="PANTHER" id="PTHR23511:SF38">
    <property type="entry name" value="SYNAPTIC VESICLE 2-RELATED PROTEIN-LIKE PROTEIN"/>
    <property type="match status" value="1"/>
</dbReference>
<dbReference type="GO" id="GO:0016020">
    <property type="term" value="C:membrane"/>
    <property type="evidence" value="ECO:0007669"/>
    <property type="project" value="UniProtKB-SubCell"/>
</dbReference>
<gene>
    <name evidence="9" type="ORF">TDIB3V08_LOCUS8148</name>
</gene>
<keyword evidence="3" id="KW-0813">Transport</keyword>
<feature type="transmembrane region" description="Helical" evidence="7">
    <location>
        <begin position="648"/>
        <end position="670"/>
    </location>
</feature>